<dbReference type="OrthoDB" id="9807885at2"/>
<accession>A0A510YC28</accession>
<keyword evidence="3 6" id="KW-0808">Transferase</keyword>
<dbReference type="FunFam" id="3.40.640.10:FF:000014">
    <property type="entry name" value="Adenosylmethionine-8-amino-7-oxononanoate aminotransferase, probable"/>
    <property type="match status" value="1"/>
</dbReference>
<dbReference type="InterPro" id="IPR015424">
    <property type="entry name" value="PyrdxlP-dep_Trfase"/>
</dbReference>
<keyword evidence="7" id="KW-1185">Reference proteome</keyword>
<gene>
    <name evidence="6" type="ORF">MHA01_28320</name>
</gene>
<sequence length="435" mass="48292">MNRKISEKQLIDWDKKHYFHPTSSIHQQQDAGAKHIFKSGKGIVLKNHKNEAYIDGMSSLWNVNVGHGRKALGKAAEKQIQQLAFSSSFSTFSNEPAIRLTRKLAQLAPGDLNTTFLTSGGSEAVDTAIKLARNYWLIKGKPAKTKIISRTKSYHGVAIGATNATGLKPFRDFASAVSPDFYFADHLSIDSLKKTIQQEGAEQIAAFIAEPVQGAGGVHPASKEYFQEVRNLCNKHDILFIADEIITGFGRTGKWFGIEHYEVCPDMMCFAKGVTSGYLPLGGVMMTEALHHDFINLSSGTVLHGYTYSGHPTASAVALENIKILEQEDLINNAQKREADFEQLLNRLKEKHPMIKEVRGKGMMWAIEFSDRTTSSKTEVTAPNVVEQLLSKGLICRSVIFDELDCIVLAPPLILSKKQLKRIIKIIDSTLKNYN</sequence>
<dbReference type="Pfam" id="PF00202">
    <property type="entry name" value="Aminotran_3"/>
    <property type="match status" value="1"/>
</dbReference>
<evidence type="ECO:0000313" key="6">
    <source>
        <dbReference type="EMBL" id="GEK59927.1"/>
    </source>
</evidence>
<dbReference type="InterPro" id="IPR049704">
    <property type="entry name" value="Aminotrans_3_PPA_site"/>
</dbReference>
<evidence type="ECO:0000256" key="5">
    <source>
        <dbReference type="RuleBase" id="RU003560"/>
    </source>
</evidence>
<dbReference type="PANTHER" id="PTHR43094:SF1">
    <property type="entry name" value="AMINOTRANSFERASE CLASS-III"/>
    <property type="match status" value="1"/>
</dbReference>
<dbReference type="Gene3D" id="3.40.640.10">
    <property type="entry name" value="Type I PLP-dependent aspartate aminotransferase-like (Major domain)"/>
    <property type="match status" value="1"/>
</dbReference>
<dbReference type="AlphaFoldDB" id="A0A510YC28"/>
<reference evidence="6 7" key="1">
    <citation type="submission" date="2019-07" db="EMBL/GenBank/DDBJ databases">
        <title>Whole genome shotgun sequence of Marinococcus halophilus NBRC 102359.</title>
        <authorList>
            <person name="Hosoyama A."/>
            <person name="Uohara A."/>
            <person name="Ohji S."/>
            <person name="Ichikawa N."/>
        </authorList>
    </citation>
    <scope>NUCLEOTIDE SEQUENCE [LARGE SCALE GENOMIC DNA]</scope>
    <source>
        <strain evidence="6 7">NBRC 102359</strain>
    </source>
</reference>
<evidence type="ECO:0000256" key="4">
    <source>
        <dbReference type="ARBA" id="ARBA00022898"/>
    </source>
</evidence>
<dbReference type="EMBL" id="BJUN01000022">
    <property type="protein sequence ID" value="GEK59927.1"/>
    <property type="molecule type" value="Genomic_DNA"/>
</dbReference>
<dbReference type="Gene3D" id="3.90.1150.10">
    <property type="entry name" value="Aspartate Aminotransferase, domain 1"/>
    <property type="match status" value="1"/>
</dbReference>
<protein>
    <submittedName>
        <fullName evidence="6">Aspartate aminotransferase family protein</fullName>
    </submittedName>
</protein>
<dbReference type="SUPFAM" id="SSF53383">
    <property type="entry name" value="PLP-dependent transferases"/>
    <property type="match status" value="1"/>
</dbReference>
<dbReference type="GO" id="GO:0030170">
    <property type="term" value="F:pyridoxal phosphate binding"/>
    <property type="evidence" value="ECO:0007669"/>
    <property type="project" value="InterPro"/>
</dbReference>
<dbReference type="GO" id="GO:0008483">
    <property type="term" value="F:transaminase activity"/>
    <property type="evidence" value="ECO:0007669"/>
    <property type="project" value="UniProtKB-KW"/>
</dbReference>
<dbReference type="InterPro" id="IPR015421">
    <property type="entry name" value="PyrdxlP-dep_Trfase_major"/>
</dbReference>
<name>A0A510YC28_MARHA</name>
<evidence type="ECO:0000256" key="1">
    <source>
        <dbReference type="ARBA" id="ARBA00008954"/>
    </source>
</evidence>
<evidence type="ECO:0000256" key="3">
    <source>
        <dbReference type="ARBA" id="ARBA00022679"/>
    </source>
</evidence>
<dbReference type="RefSeq" id="WP_094908939.1">
    <property type="nucleotide sequence ID" value="NZ_BJUN01000022.1"/>
</dbReference>
<proteinExistence type="inferred from homology"/>
<dbReference type="Proteomes" id="UP000321051">
    <property type="component" value="Unassembled WGS sequence"/>
</dbReference>
<keyword evidence="2 6" id="KW-0032">Aminotransferase</keyword>
<dbReference type="PANTHER" id="PTHR43094">
    <property type="entry name" value="AMINOTRANSFERASE"/>
    <property type="match status" value="1"/>
</dbReference>
<evidence type="ECO:0000256" key="2">
    <source>
        <dbReference type="ARBA" id="ARBA00022576"/>
    </source>
</evidence>
<dbReference type="CDD" id="cd00610">
    <property type="entry name" value="OAT_like"/>
    <property type="match status" value="1"/>
</dbReference>
<comment type="similarity">
    <text evidence="1 5">Belongs to the class-III pyridoxal-phosphate-dependent aminotransferase family.</text>
</comment>
<keyword evidence="4 5" id="KW-0663">Pyridoxal phosphate</keyword>
<dbReference type="PIRSF" id="PIRSF000521">
    <property type="entry name" value="Transaminase_4ab_Lys_Orn"/>
    <property type="match status" value="1"/>
</dbReference>
<dbReference type="InterPro" id="IPR005814">
    <property type="entry name" value="Aminotrans_3"/>
</dbReference>
<dbReference type="PROSITE" id="PS00600">
    <property type="entry name" value="AA_TRANSFER_CLASS_3"/>
    <property type="match status" value="1"/>
</dbReference>
<comment type="caution">
    <text evidence="6">The sequence shown here is derived from an EMBL/GenBank/DDBJ whole genome shotgun (WGS) entry which is preliminary data.</text>
</comment>
<evidence type="ECO:0000313" key="7">
    <source>
        <dbReference type="Proteomes" id="UP000321051"/>
    </source>
</evidence>
<dbReference type="InterPro" id="IPR015422">
    <property type="entry name" value="PyrdxlP-dep_Trfase_small"/>
</dbReference>
<organism evidence="6 7">
    <name type="scientific">Marinococcus halophilus</name>
    <dbReference type="NCBI Taxonomy" id="1371"/>
    <lineage>
        <taxon>Bacteria</taxon>
        <taxon>Bacillati</taxon>
        <taxon>Bacillota</taxon>
        <taxon>Bacilli</taxon>
        <taxon>Bacillales</taxon>
        <taxon>Bacillaceae</taxon>
        <taxon>Marinococcus</taxon>
    </lineage>
</organism>